<accession>A0AAE1A7Z5</accession>
<dbReference type="Proteomes" id="UP001283361">
    <property type="component" value="Unassembled WGS sequence"/>
</dbReference>
<proteinExistence type="predicted"/>
<comment type="caution">
    <text evidence="1">The sequence shown here is derived from an EMBL/GenBank/DDBJ whole genome shotgun (WGS) entry which is preliminary data.</text>
</comment>
<name>A0AAE1A7Z5_9GAST</name>
<reference evidence="1" key="1">
    <citation type="journal article" date="2023" name="G3 (Bethesda)">
        <title>A reference genome for the long-term kleptoplast-retaining sea slug Elysia crispata morphotype clarki.</title>
        <authorList>
            <person name="Eastman K.E."/>
            <person name="Pendleton A.L."/>
            <person name="Shaikh M.A."/>
            <person name="Suttiyut T."/>
            <person name="Ogas R."/>
            <person name="Tomko P."/>
            <person name="Gavelis G."/>
            <person name="Widhalm J.R."/>
            <person name="Wisecaver J.H."/>
        </authorList>
    </citation>
    <scope>NUCLEOTIDE SEQUENCE</scope>
    <source>
        <strain evidence="1">ECLA1</strain>
    </source>
</reference>
<sequence>MLEWPSRAIASFCAKAPPAAATLDKHWVRAPMCSLLVCMRVWKTSLRGGGGVALVVQAQRIDCPMVKQLFSLYAEASIPNSCLVSWTWILPCSVAPVVTCAHPLCFGREHPTV</sequence>
<dbReference type="AlphaFoldDB" id="A0AAE1A7Z5"/>
<evidence type="ECO:0000313" key="2">
    <source>
        <dbReference type="Proteomes" id="UP001283361"/>
    </source>
</evidence>
<protein>
    <submittedName>
        <fullName evidence="1">Uncharacterized protein</fullName>
    </submittedName>
</protein>
<evidence type="ECO:0000313" key="1">
    <source>
        <dbReference type="EMBL" id="KAK3782650.1"/>
    </source>
</evidence>
<gene>
    <name evidence="1" type="ORF">RRG08_015225</name>
</gene>
<dbReference type="EMBL" id="JAWDGP010002490">
    <property type="protein sequence ID" value="KAK3782650.1"/>
    <property type="molecule type" value="Genomic_DNA"/>
</dbReference>
<organism evidence="1 2">
    <name type="scientific">Elysia crispata</name>
    <name type="common">lettuce slug</name>
    <dbReference type="NCBI Taxonomy" id="231223"/>
    <lineage>
        <taxon>Eukaryota</taxon>
        <taxon>Metazoa</taxon>
        <taxon>Spiralia</taxon>
        <taxon>Lophotrochozoa</taxon>
        <taxon>Mollusca</taxon>
        <taxon>Gastropoda</taxon>
        <taxon>Heterobranchia</taxon>
        <taxon>Euthyneura</taxon>
        <taxon>Panpulmonata</taxon>
        <taxon>Sacoglossa</taxon>
        <taxon>Placobranchoidea</taxon>
        <taxon>Plakobranchidae</taxon>
        <taxon>Elysia</taxon>
    </lineage>
</organism>
<keyword evidence="2" id="KW-1185">Reference proteome</keyword>